<dbReference type="Proteomes" id="UP001501842">
    <property type="component" value="Unassembled WGS sequence"/>
</dbReference>
<proteinExistence type="inferred from homology"/>
<dbReference type="Pfam" id="PF01885">
    <property type="entry name" value="PTS_2-RNA"/>
    <property type="match status" value="1"/>
</dbReference>
<evidence type="ECO:0000256" key="4">
    <source>
        <dbReference type="ARBA" id="ARBA00025212"/>
    </source>
</evidence>
<dbReference type="Gene3D" id="1.10.10.970">
    <property type="entry name" value="RNA 2'-phosphotransferase, Tpt1/KptA family, N-terminal domain"/>
    <property type="match status" value="1"/>
</dbReference>
<evidence type="ECO:0000256" key="1">
    <source>
        <dbReference type="ARBA" id="ARBA00009836"/>
    </source>
</evidence>
<dbReference type="InterPro" id="IPR002745">
    <property type="entry name" value="Ptrans_KptA/Tpt1"/>
</dbReference>
<keyword evidence="3 5" id="KW-0520">NAD</keyword>
<reference evidence="7" key="1">
    <citation type="journal article" date="2019" name="Int. J. Syst. Evol. Microbiol.">
        <title>The Global Catalogue of Microorganisms (GCM) 10K type strain sequencing project: providing services to taxonomists for standard genome sequencing and annotation.</title>
        <authorList>
            <consortium name="The Broad Institute Genomics Platform"/>
            <consortium name="The Broad Institute Genome Sequencing Center for Infectious Disease"/>
            <person name="Wu L."/>
            <person name="Ma J."/>
        </authorList>
    </citation>
    <scope>NUCLEOTIDE SEQUENCE [LARGE SCALE GENOMIC DNA]</scope>
    <source>
        <strain evidence="7">JCM 8201</strain>
    </source>
</reference>
<gene>
    <name evidence="5" type="primary">kptA</name>
    <name evidence="6" type="ORF">GCM10010439_55280</name>
</gene>
<keyword evidence="2 5" id="KW-0808">Transferase</keyword>
<organism evidence="6 7">
    <name type="scientific">Actinocorallia aurantiaca</name>
    <dbReference type="NCBI Taxonomy" id="46204"/>
    <lineage>
        <taxon>Bacteria</taxon>
        <taxon>Bacillati</taxon>
        <taxon>Actinomycetota</taxon>
        <taxon>Actinomycetes</taxon>
        <taxon>Streptosporangiales</taxon>
        <taxon>Thermomonosporaceae</taxon>
        <taxon>Actinocorallia</taxon>
    </lineage>
</organism>
<dbReference type="InterPro" id="IPR042081">
    <property type="entry name" value="RNA_2'-PTrans_C"/>
</dbReference>
<name>A0ABP6GZ31_9ACTN</name>
<dbReference type="SUPFAM" id="SSF56399">
    <property type="entry name" value="ADP-ribosylation"/>
    <property type="match status" value="1"/>
</dbReference>
<comment type="function">
    <text evidence="4 5">Removes the 2'-phosphate from RNA via an intermediate in which the phosphate is ADP-ribosylated by NAD followed by a presumed transesterification to release the RNA and generate ADP-ribose 1''-2''-cyclic phosphate (APPR&gt;P). May function as an ADP-ribosylase.</text>
</comment>
<dbReference type="EMBL" id="BAAATZ010000027">
    <property type="protein sequence ID" value="GAA2733970.1"/>
    <property type="molecule type" value="Genomic_DNA"/>
</dbReference>
<dbReference type="PROSITE" id="PS50007">
    <property type="entry name" value="PIPLC_X_DOMAIN"/>
    <property type="match status" value="1"/>
</dbReference>
<evidence type="ECO:0000313" key="6">
    <source>
        <dbReference type="EMBL" id="GAA2733970.1"/>
    </source>
</evidence>
<dbReference type="InterPro" id="IPR022928">
    <property type="entry name" value="RNA_2'-PTrans_KptA"/>
</dbReference>
<accession>A0ABP6GZ31</accession>
<comment type="similarity">
    <text evidence="1 5">Belongs to the KptA/TPT1 family.</text>
</comment>
<dbReference type="Gene3D" id="3.20.170.30">
    <property type="match status" value="1"/>
</dbReference>
<protein>
    <recommendedName>
        <fullName evidence="5">Probable RNA 2'-phosphotransferase</fullName>
        <ecNumber evidence="5">2.7.1.-</ecNumber>
    </recommendedName>
</protein>
<evidence type="ECO:0000313" key="7">
    <source>
        <dbReference type="Proteomes" id="UP001501842"/>
    </source>
</evidence>
<comment type="caution">
    <text evidence="6">The sequence shown here is derived from an EMBL/GenBank/DDBJ whole genome shotgun (WGS) entry which is preliminary data.</text>
</comment>
<dbReference type="RefSeq" id="WP_344454415.1">
    <property type="nucleotide sequence ID" value="NZ_BAAATZ010000027.1"/>
</dbReference>
<dbReference type="HAMAP" id="MF_00299">
    <property type="entry name" value="KptA"/>
    <property type="match status" value="1"/>
</dbReference>
<dbReference type="InterPro" id="IPR042080">
    <property type="entry name" value="RNA_2'-PTrans_N"/>
</dbReference>
<dbReference type="PANTHER" id="PTHR12684:SF2">
    <property type="entry name" value="TRNA 2'-PHOSPHOTRANSFERASE 1"/>
    <property type="match status" value="1"/>
</dbReference>
<keyword evidence="7" id="KW-1185">Reference proteome</keyword>
<dbReference type="NCBIfam" id="NF002014">
    <property type="entry name" value="PRK00819.1-4"/>
    <property type="match status" value="1"/>
</dbReference>
<dbReference type="PANTHER" id="PTHR12684">
    <property type="entry name" value="PUTATIVE PHOSPHOTRANSFERASE"/>
    <property type="match status" value="1"/>
</dbReference>
<evidence type="ECO:0000256" key="3">
    <source>
        <dbReference type="ARBA" id="ARBA00023027"/>
    </source>
</evidence>
<evidence type="ECO:0000256" key="5">
    <source>
        <dbReference type="HAMAP-Rule" id="MF_00299"/>
    </source>
</evidence>
<sequence length="186" mass="20516">MDTERRVKISKYLARHLRHQPDRIGLTLDPAGWVEVAALLAACRARGFALTPEELHEVVETNDKKRFAFSEDGLRVRASQGHTVEVDLDLPVTPPPPVLYHGTVARFLEPILREGLRAMTRHDVHLSPTPETARRVGERRGAPVVLTVDAAAMAESGHEFRVSANGVWLVPAVPPSYLGFLTGPPE</sequence>
<evidence type="ECO:0000256" key="2">
    <source>
        <dbReference type="ARBA" id="ARBA00022679"/>
    </source>
</evidence>
<dbReference type="EC" id="2.7.1.-" evidence="5"/>